<feature type="region of interest" description="Disordered" evidence="1">
    <location>
        <begin position="56"/>
        <end position="246"/>
    </location>
</feature>
<feature type="non-terminal residue" evidence="3">
    <location>
        <position position="246"/>
    </location>
</feature>
<organism evidence="3 4">
    <name type="scientific">Penicilliopsis zonata CBS 506.65</name>
    <dbReference type="NCBI Taxonomy" id="1073090"/>
    <lineage>
        <taxon>Eukaryota</taxon>
        <taxon>Fungi</taxon>
        <taxon>Dikarya</taxon>
        <taxon>Ascomycota</taxon>
        <taxon>Pezizomycotina</taxon>
        <taxon>Eurotiomycetes</taxon>
        <taxon>Eurotiomycetidae</taxon>
        <taxon>Eurotiales</taxon>
        <taxon>Aspergillaceae</taxon>
        <taxon>Penicilliopsis</taxon>
    </lineage>
</organism>
<dbReference type="OrthoDB" id="2683368at2759"/>
<dbReference type="RefSeq" id="XP_022578348.1">
    <property type="nucleotide sequence ID" value="XM_022728237.1"/>
</dbReference>
<gene>
    <name evidence="3" type="ORF">ASPZODRAFT_32351</name>
</gene>
<feature type="domain" description="Mso1 N-terminal" evidence="2">
    <location>
        <begin position="23"/>
        <end position="63"/>
    </location>
</feature>
<dbReference type="VEuPathDB" id="FungiDB:ASPZODRAFT_32351"/>
<dbReference type="Proteomes" id="UP000184188">
    <property type="component" value="Unassembled WGS sequence"/>
</dbReference>
<protein>
    <recommendedName>
        <fullName evidence="2">Mso1 N-terminal domain-containing protein</fullName>
    </recommendedName>
</protein>
<feature type="compositionally biased region" description="Low complexity" evidence="1">
    <location>
        <begin position="237"/>
        <end position="246"/>
    </location>
</feature>
<proteinExistence type="predicted"/>
<evidence type="ECO:0000259" key="2">
    <source>
        <dbReference type="Pfam" id="PF14475"/>
    </source>
</evidence>
<reference evidence="4" key="1">
    <citation type="journal article" date="2017" name="Genome Biol.">
        <title>Comparative genomics reveals high biological diversity and specific adaptations in the industrially and medically important fungal genus Aspergillus.</title>
        <authorList>
            <person name="de Vries R.P."/>
            <person name="Riley R."/>
            <person name="Wiebenga A."/>
            <person name="Aguilar-Osorio G."/>
            <person name="Amillis S."/>
            <person name="Uchima C.A."/>
            <person name="Anderluh G."/>
            <person name="Asadollahi M."/>
            <person name="Askin M."/>
            <person name="Barry K."/>
            <person name="Battaglia E."/>
            <person name="Bayram O."/>
            <person name="Benocci T."/>
            <person name="Braus-Stromeyer S.A."/>
            <person name="Caldana C."/>
            <person name="Canovas D."/>
            <person name="Cerqueira G.C."/>
            <person name="Chen F."/>
            <person name="Chen W."/>
            <person name="Choi C."/>
            <person name="Clum A."/>
            <person name="Dos Santos R.A."/>
            <person name="Damasio A.R."/>
            <person name="Diallinas G."/>
            <person name="Emri T."/>
            <person name="Fekete E."/>
            <person name="Flipphi M."/>
            <person name="Freyberg S."/>
            <person name="Gallo A."/>
            <person name="Gournas C."/>
            <person name="Habgood R."/>
            <person name="Hainaut M."/>
            <person name="Harispe M.L."/>
            <person name="Henrissat B."/>
            <person name="Hilden K.S."/>
            <person name="Hope R."/>
            <person name="Hossain A."/>
            <person name="Karabika E."/>
            <person name="Karaffa L."/>
            <person name="Karanyi Z."/>
            <person name="Krasevec N."/>
            <person name="Kuo A."/>
            <person name="Kusch H."/>
            <person name="LaButti K."/>
            <person name="Lagendijk E.L."/>
            <person name="Lapidus A."/>
            <person name="Levasseur A."/>
            <person name="Lindquist E."/>
            <person name="Lipzen A."/>
            <person name="Logrieco A.F."/>
            <person name="MacCabe A."/>
            <person name="Maekelae M.R."/>
            <person name="Malavazi I."/>
            <person name="Melin P."/>
            <person name="Meyer V."/>
            <person name="Mielnichuk N."/>
            <person name="Miskei M."/>
            <person name="Molnar A.P."/>
            <person name="Mule G."/>
            <person name="Ngan C.Y."/>
            <person name="Orejas M."/>
            <person name="Orosz E."/>
            <person name="Ouedraogo J.P."/>
            <person name="Overkamp K.M."/>
            <person name="Park H.-S."/>
            <person name="Perrone G."/>
            <person name="Piumi F."/>
            <person name="Punt P.J."/>
            <person name="Ram A.F."/>
            <person name="Ramon A."/>
            <person name="Rauscher S."/>
            <person name="Record E."/>
            <person name="Riano-Pachon D.M."/>
            <person name="Robert V."/>
            <person name="Roehrig J."/>
            <person name="Ruller R."/>
            <person name="Salamov A."/>
            <person name="Salih N.S."/>
            <person name="Samson R.A."/>
            <person name="Sandor E."/>
            <person name="Sanguinetti M."/>
            <person name="Schuetze T."/>
            <person name="Sepcic K."/>
            <person name="Shelest E."/>
            <person name="Sherlock G."/>
            <person name="Sophianopoulou V."/>
            <person name="Squina F.M."/>
            <person name="Sun H."/>
            <person name="Susca A."/>
            <person name="Todd R.B."/>
            <person name="Tsang A."/>
            <person name="Unkles S.E."/>
            <person name="van de Wiele N."/>
            <person name="van Rossen-Uffink D."/>
            <person name="Oliveira J.V."/>
            <person name="Vesth T.C."/>
            <person name="Visser J."/>
            <person name="Yu J.-H."/>
            <person name="Zhou M."/>
            <person name="Andersen M.R."/>
            <person name="Archer D.B."/>
            <person name="Baker S.E."/>
            <person name="Benoit I."/>
            <person name="Brakhage A.A."/>
            <person name="Braus G.H."/>
            <person name="Fischer R."/>
            <person name="Frisvad J.C."/>
            <person name="Goldman G.H."/>
            <person name="Houbraken J."/>
            <person name="Oakley B."/>
            <person name="Pocsi I."/>
            <person name="Scazzocchio C."/>
            <person name="Seiboth B."/>
            <person name="vanKuyk P.A."/>
            <person name="Wortman J."/>
            <person name="Dyer P.S."/>
            <person name="Grigoriev I.V."/>
        </authorList>
    </citation>
    <scope>NUCLEOTIDE SEQUENCE [LARGE SCALE GENOMIC DNA]</scope>
    <source>
        <strain evidence="4">CBS 506.65</strain>
    </source>
</reference>
<dbReference type="AlphaFoldDB" id="A0A1L9S9M1"/>
<dbReference type="EMBL" id="KV878350">
    <property type="protein sequence ID" value="OJJ43838.1"/>
    <property type="molecule type" value="Genomic_DNA"/>
</dbReference>
<feature type="compositionally biased region" description="Polar residues" evidence="1">
    <location>
        <begin position="124"/>
        <end position="138"/>
    </location>
</feature>
<dbReference type="InterPro" id="IPR028095">
    <property type="entry name" value="Mso1_N_dom"/>
</dbReference>
<feature type="compositionally biased region" description="Low complexity" evidence="1">
    <location>
        <begin position="168"/>
        <end position="189"/>
    </location>
</feature>
<feature type="compositionally biased region" description="Gly residues" evidence="1">
    <location>
        <begin position="101"/>
        <end position="118"/>
    </location>
</feature>
<evidence type="ECO:0000313" key="4">
    <source>
        <dbReference type="Proteomes" id="UP000184188"/>
    </source>
</evidence>
<keyword evidence="4" id="KW-1185">Reference proteome</keyword>
<sequence length="246" mass="24763">MASYFSSITSSSAISNLGTRLNSLRRAITSDETDDPENEDCSHISNVLRAYYTEKGRPFPGWLPPDPKAPVPTPSRMVAATTQLPGGNGGYGQTAPASSYGRGGSGGGGGGGGGGLGDLWGDSAASTQPPASQTSSLRQGRGGAGGASAARGPLMAMHSAPAGPVPPSSSSSPSSSQTPPPAATTTTTTMHHPRPLPSQRAGSYQSSQAVQQQSRFGQERAGSAQERLRARLQGARSASPSSASAP</sequence>
<evidence type="ECO:0000256" key="1">
    <source>
        <dbReference type="SAM" id="MobiDB-lite"/>
    </source>
</evidence>
<feature type="compositionally biased region" description="Pro residues" evidence="1">
    <location>
        <begin position="61"/>
        <end position="73"/>
    </location>
</feature>
<evidence type="ECO:0000313" key="3">
    <source>
        <dbReference type="EMBL" id="OJJ43838.1"/>
    </source>
</evidence>
<dbReference type="GeneID" id="34614701"/>
<dbReference type="Pfam" id="PF14475">
    <property type="entry name" value="Mso1_Sec1_bdg"/>
    <property type="match status" value="1"/>
</dbReference>
<feature type="compositionally biased region" description="Low complexity" evidence="1">
    <location>
        <begin position="203"/>
        <end position="214"/>
    </location>
</feature>
<name>A0A1L9S9M1_9EURO</name>
<accession>A0A1L9S9M1</accession>